<reference evidence="1" key="1">
    <citation type="submission" date="2018-05" db="EMBL/GenBank/DDBJ databases">
        <authorList>
            <person name="Lanie J.A."/>
            <person name="Ng W.-L."/>
            <person name="Kazmierczak K.M."/>
            <person name="Andrzejewski T.M."/>
            <person name="Davidsen T.M."/>
            <person name="Wayne K.J."/>
            <person name="Tettelin H."/>
            <person name="Glass J.I."/>
            <person name="Rusch D."/>
            <person name="Podicherti R."/>
            <person name="Tsui H.-C.T."/>
            <person name="Winkler M.E."/>
        </authorList>
    </citation>
    <scope>NUCLEOTIDE SEQUENCE</scope>
</reference>
<name>A0A381VF60_9ZZZZ</name>
<organism evidence="1">
    <name type="scientific">marine metagenome</name>
    <dbReference type="NCBI Taxonomy" id="408172"/>
    <lineage>
        <taxon>unclassified sequences</taxon>
        <taxon>metagenomes</taxon>
        <taxon>ecological metagenomes</taxon>
    </lineage>
</organism>
<feature type="non-terminal residue" evidence="1">
    <location>
        <position position="58"/>
    </location>
</feature>
<sequence length="58" mass="6388">MPVFPILKIFDRFARLTTSFDICNVIGATYINIPSIDLSSGYRTYGIGSVLSIITQST</sequence>
<proteinExistence type="predicted"/>
<evidence type="ECO:0000313" key="1">
    <source>
        <dbReference type="EMBL" id="SVA38398.1"/>
    </source>
</evidence>
<protein>
    <submittedName>
        <fullName evidence="1">Uncharacterized protein</fullName>
    </submittedName>
</protein>
<gene>
    <name evidence="1" type="ORF">METZ01_LOCUS91252</name>
</gene>
<accession>A0A381VF60</accession>
<dbReference type="AlphaFoldDB" id="A0A381VF60"/>
<dbReference type="EMBL" id="UINC01008536">
    <property type="protein sequence ID" value="SVA38398.1"/>
    <property type="molecule type" value="Genomic_DNA"/>
</dbReference>